<evidence type="ECO:0000313" key="2">
    <source>
        <dbReference type="Proteomes" id="UP001454036"/>
    </source>
</evidence>
<protein>
    <submittedName>
        <fullName evidence="1">Glycosyltransferase</fullName>
    </submittedName>
</protein>
<sequence length="199" mass="22728">MVPFVSWYIKNGCQAVPDRWILYHWGELRMSIGPWLRCLMEATFGENRVNIERVTEIGSGDHNLDSAVEDDSSPVCFEDSVVMRHNEGGMGKLRRLEAYDMLRCKARIYCNVSNDEKIDKIGLTLFMRTGPRSFKNESVVIKIFEKECQKVQGCQLTVAYSSNLTFCEQVKLKEEHNCFPPPYTAEELGGRLFIGIGVC</sequence>
<dbReference type="EMBL" id="BAABME010000121">
    <property type="protein sequence ID" value="GAA0139811.1"/>
    <property type="molecule type" value="Genomic_DNA"/>
</dbReference>
<reference evidence="1 2" key="1">
    <citation type="submission" date="2024-01" db="EMBL/GenBank/DDBJ databases">
        <title>The complete chloroplast genome sequence of Lithospermum erythrorhizon: insights into the phylogenetic relationship among Boraginaceae species and the maternal lineages of purple gromwells.</title>
        <authorList>
            <person name="Okada T."/>
            <person name="Watanabe K."/>
        </authorList>
    </citation>
    <scope>NUCLEOTIDE SEQUENCE [LARGE SCALE GENOMIC DNA]</scope>
</reference>
<accession>A0AAV3NLU7</accession>
<proteinExistence type="predicted"/>
<keyword evidence="2" id="KW-1185">Reference proteome</keyword>
<evidence type="ECO:0000313" key="1">
    <source>
        <dbReference type="EMBL" id="GAA0139811.1"/>
    </source>
</evidence>
<comment type="caution">
    <text evidence="1">The sequence shown here is derived from an EMBL/GenBank/DDBJ whole genome shotgun (WGS) entry which is preliminary data.</text>
</comment>
<dbReference type="Proteomes" id="UP001454036">
    <property type="component" value="Unassembled WGS sequence"/>
</dbReference>
<dbReference type="AlphaFoldDB" id="A0AAV3NLU7"/>
<gene>
    <name evidence="1" type="ORF">LIER_01283</name>
</gene>
<organism evidence="1 2">
    <name type="scientific">Lithospermum erythrorhizon</name>
    <name type="common">Purple gromwell</name>
    <name type="synonym">Lithospermum officinale var. erythrorhizon</name>
    <dbReference type="NCBI Taxonomy" id="34254"/>
    <lineage>
        <taxon>Eukaryota</taxon>
        <taxon>Viridiplantae</taxon>
        <taxon>Streptophyta</taxon>
        <taxon>Embryophyta</taxon>
        <taxon>Tracheophyta</taxon>
        <taxon>Spermatophyta</taxon>
        <taxon>Magnoliopsida</taxon>
        <taxon>eudicotyledons</taxon>
        <taxon>Gunneridae</taxon>
        <taxon>Pentapetalae</taxon>
        <taxon>asterids</taxon>
        <taxon>lamiids</taxon>
        <taxon>Boraginales</taxon>
        <taxon>Boraginaceae</taxon>
        <taxon>Boraginoideae</taxon>
        <taxon>Lithospermeae</taxon>
        <taxon>Lithospermum</taxon>
    </lineage>
</organism>
<name>A0AAV3NLU7_LITER</name>